<evidence type="ECO:0000256" key="6">
    <source>
        <dbReference type="ARBA" id="ARBA00022692"/>
    </source>
</evidence>
<dbReference type="PRINTS" id="PR01374">
    <property type="entry name" value="TONBPROTEIN"/>
</dbReference>
<dbReference type="InterPro" id="IPR006260">
    <property type="entry name" value="TonB/TolA_C"/>
</dbReference>
<dbReference type="InterPro" id="IPR051045">
    <property type="entry name" value="TonB-dependent_transducer"/>
</dbReference>
<evidence type="ECO:0000256" key="2">
    <source>
        <dbReference type="ARBA" id="ARBA00006555"/>
    </source>
</evidence>
<evidence type="ECO:0000256" key="10">
    <source>
        <dbReference type="RuleBase" id="RU362123"/>
    </source>
</evidence>
<reference evidence="13 14" key="1">
    <citation type="submission" date="2023-07" db="EMBL/GenBank/DDBJ databases">
        <title>Sorghum-associated microbial communities from plants grown in Nebraska, USA.</title>
        <authorList>
            <person name="Schachtman D."/>
        </authorList>
    </citation>
    <scope>NUCLEOTIDE SEQUENCE [LARGE SCALE GENOMIC DNA]</scope>
    <source>
        <strain evidence="13 14">4249</strain>
    </source>
</reference>
<dbReference type="EMBL" id="JAVDWU010000002">
    <property type="protein sequence ID" value="MDR7149328.1"/>
    <property type="molecule type" value="Genomic_DNA"/>
</dbReference>
<gene>
    <name evidence="13" type="ORF">J2W49_001277</name>
</gene>
<dbReference type="PROSITE" id="PS52015">
    <property type="entry name" value="TONB_CTD"/>
    <property type="match status" value="1"/>
</dbReference>
<evidence type="ECO:0000256" key="1">
    <source>
        <dbReference type="ARBA" id="ARBA00004383"/>
    </source>
</evidence>
<feature type="compositionally biased region" description="Pro residues" evidence="11">
    <location>
        <begin position="71"/>
        <end position="86"/>
    </location>
</feature>
<evidence type="ECO:0000313" key="14">
    <source>
        <dbReference type="Proteomes" id="UP001265700"/>
    </source>
</evidence>
<accession>A0ABU1WJ82</accession>
<keyword evidence="3 10" id="KW-0813">Transport</keyword>
<evidence type="ECO:0000256" key="3">
    <source>
        <dbReference type="ARBA" id="ARBA00022448"/>
    </source>
</evidence>
<evidence type="ECO:0000313" key="13">
    <source>
        <dbReference type="EMBL" id="MDR7149328.1"/>
    </source>
</evidence>
<feature type="region of interest" description="Disordered" evidence="11">
    <location>
        <begin position="70"/>
        <end position="93"/>
    </location>
</feature>
<comment type="caution">
    <text evidence="13">The sequence shown here is derived from an EMBL/GenBank/DDBJ whole genome shotgun (WGS) entry which is preliminary data.</text>
</comment>
<keyword evidence="14" id="KW-1185">Reference proteome</keyword>
<evidence type="ECO:0000256" key="7">
    <source>
        <dbReference type="ARBA" id="ARBA00022927"/>
    </source>
</evidence>
<keyword evidence="4 10" id="KW-1003">Cell membrane</keyword>
<organism evidence="13 14">
    <name type="scientific">Hydrogenophaga palleronii</name>
    <dbReference type="NCBI Taxonomy" id="65655"/>
    <lineage>
        <taxon>Bacteria</taxon>
        <taxon>Pseudomonadati</taxon>
        <taxon>Pseudomonadota</taxon>
        <taxon>Betaproteobacteria</taxon>
        <taxon>Burkholderiales</taxon>
        <taxon>Comamonadaceae</taxon>
        <taxon>Hydrogenophaga</taxon>
    </lineage>
</organism>
<dbReference type="PANTHER" id="PTHR33446:SF2">
    <property type="entry name" value="PROTEIN TONB"/>
    <property type="match status" value="1"/>
</dbReference>
<dbReference type="PANTHER" id="PTHR33446">
    <property type="entry name" value="PROTEIN TONB-RELATED"/>
    <property type="match status" value="1"/>
</dbReference>
<dbReference type="Pfam" id="PF03544">
    <property type="entry name" value="TonB_C"/>
    <property type="match status" value="1"/>
</dbReference>
<evidence type="ECO:0000259" key="12">
    <source>
        <dbReference type="PROSITE" id="PS52015"/>
    </source>
</evidence>
<dbReference type="Proteomes" id="UP001265700">
    <property type="component" value="Unassembled WGS sequence"/>
</dbReference>
<dbReference type="NCBIfam" id="TIGR01352">
    <property type="entry name" value="tonB_Cterm"/>
    <property type="match status" value="1"/>
</dbReference>
<dbReference type="InterPro" id="IPR037682">
    <property type="entry name" value="TonB_C"/>
</dbReference>
<protein>
    <recommendedName>
        <fullName evidence="10">Protein TonB</fullName>
    </recommendedName>
</protein>
<keyword evidence="7 10" id="KW-0653">Protein transport</keyword>
<dbReference type="Gene3D" id="3.30.1150.10">
    <property type="match status" value="1"/>
</dbReference>
<evidence type="ECO:0000256" key="4">
    <source>
        <dbReference type="ARBA" id="ARBA00022475"/>
    </source>
</evidence>
<keyword evidence="8" id="KW-1133">Transmembrane helix</keyword>
<dbReference type="InterPro" id="IPR003538">
    <property type="entry name" value="TonB"/>
</dbReference>
<feature type="domain" description="TonB C-terminal" evidence="12">
    <location>
        <begin position="154"/>
        <end position="244"/>
    </location>
</feature>
<comment type="function">
    <text evidence="10">Interacts with outer membrane receptor proteins that carry out high-affinity binding and energy dependent uptake into the periplasmic space of specific substrates. It could act to transduce energy from the cytoplasmic membrane to specific energy-requiring processes in the outer membrane, resulting in the release into the periplasm of ligands bound by these outer membrane proteins.</text>
</comment>
<comment type="similarity">
    <text evidence="2 10">Belongs to the TonB family.</text>
</comment>
<evidence type="ECO:0000256" key="8">
    <source>
        <dbReference type="ARBA" id="ARBA00022989"/>
    </source>
</evidence>
<evidence type="ECO:0000256" key="11">
    <source>
        <dbReference type="SAM" id="MobiDB-lite"/>
    </source>
</evidence>
<sequence length="244" mass="26161">MIASPLAPALPQPFMSSASSTRIPQRLAVVCAVIGLHVVGLWAMQSGLLSRVVETVVPVQVIAEMIEAPQPEIPPAPPPPPAPKPEPVIQKPRPVVKPVPRPEPVPIAEPLPQVAEPATITAPPPPPPVAQAPATAPSVQTEAVQQPAPPRIELPSSDADYLNNPRPAYPALSRRLGEQGKVVVRVFIDANGTATRAEIRTSSGYERLDQTALQTVQRWRYVPGKRNGVAEAMWFNVPINFVLE</sequence>
<keyword evidence="6" id="KW-0812">Transmembrane</keyword>
<evidence type="ECO:0000256" key="5">
    <source>
        <dbReference type="ARBA" id="ARBA00022519"/>
    </source>
</evidence>
<dbReference type="SUPFAM" id="SSF74653">
    <property type="entry name" value="TolA/TonB C-terminal domain"/>
    <property type="match status" value="1"/>
</dbReference>
<feature type="region of interest" description="Disordered" evidence="11">
    <location>
        <begin position="117"/>
        <end position="163"/>
    </location>
</feature>
<evidence type="ECO:0000256" key="9">
    <source>
        <dbReference type="ARBA" id="ARBA00023136"/>
    </source>
</evidence>
<keyword evidence="10" id="KW-0735">Signal-anchor</keyword>
<keyword evidence="9" id="KW-0472">Membrane</keyword>
<keyword evidence="5 10" id="KW-0997">Cell inner membrane</keyword>
<name>A0ABU1WJ82_9BURK</name>
<proteinExistence type="inferred from homology"/>
<comment type="subcellular location">
    <subcellularLocation>
        <location evidence="1 10">Cell inner membrane</location>
        <topology evidence="1 10">Single-pass membrane protein</topology>
        <orientation evidence="1 10">Periplasmic side</orientation>
    </subcellularLocation>
</comment>